<comment type="caution">
    <text evidence="1">The sequence shown here is derived from an EMBL/GenBank/DDBJ whole genome shotgun (WGS) entry which is preliminary data.</text>
</comment>
<keyword evidence="2" id="KW-1185">Reference proteome</keyword>
<dbReference type="OrthoDB" id="2287847at2759"/>
<gene>
    <name evidence="1" type="ORF">EC973_004336</name>
</gene>
<proteinExistence type="predicted"/>
<dbReference type="AlphaFoldDB" id="A0A8H7ELH9"/>
<protein>
    <submittedName>
        <fullName evidence="1">Uncharacterized protein</fullName>
    </submittedName>
</protein>
<reference evidence="1" key="1">
    <citation type="submission" date="2020-01" db="EMBL/GenBank/DDBJ databases">
        <title>Genome Sequencing of Three Apophysomyces-Like Fungal Strains Confirms a Novel Fungal Genus in the Mucoromycota with divergent Burkholderia-like Endosymbiotic Bacteria.</title>
        <authorList>
            <person name="Stajich J.E."/>
            <person name="Macias A.M."/>
            <person name="Carter-House D."/>
            <person name="Lovett B."/>
            <person name="Kasson L.R."/>
            <person name="Berry K."/>
            <person name="Grigoriev I."/>
            <person name="Chang Y."/>
            <person name="Spatafora J."/>
            <person name="Kasson M.T."/>
        </authorList>
    </citation>
    <scope>NUCLEOTIDE SEQUENCE</scope>
    <source>
        <strain evidence="1">NRRL A-21654</strain>
    </source>
</reference>
<name>A0A8H7ELH9_9FUNG</name>
<evidence type="ECO:0000313" key="1">
    <source>
        <dbReference type="EMBL" id="KAF7721638.1"/>
    </source>
</evidence>
<evidence type="ECO:0000313" key="2">
    <source>
        <dbReference type="Proteomes" id="UP000605846"/>
    </source>
</evidence>
<dbReference type="Proteomes" id="UP000605846">
    <property type="component" value="Unassembled WGS sequence"/>
</dbReference>
<accession>A0A8H7ELH9</accession>
<organism evidence="1 2">
    <name type="scientific">Apophysomyces ossiformis</name>
    <dbReference type="NCBI Taxonomy" id="679940"/>
    <lineage>
        <taxon>Eukaryota</taxon>
        <taxon>Fungi</taxon>
        <taxon>Fungi incertae sedis</taxon>
        <taxon>Mucoromycota</taxon>
        <taxon>Mucoromycotina</taxon>
        <taxon>Mucoromycetes</taxon>
        <taxon>Mucorales</taxon>
        <taxon>Mucorineae</taxon>
        <taxon>Mucoraceae</taxon>
        <taxon>Apophysomyces</taxon>
    </lineage>
</organism>
<sequence>MENKDPRMHRKTIDGITAFEEENVQDSNPFAPLKPLDEALLKARIQTLFEERNAHLKKLLEDLSSTVTEIVNMLQQLTTVHDELILDAYNSEIQCIQQMEVSQACLILKNA</sequence>
<dbReference type="EMBL" id="JABAYA010000246">
    <property type="protein sequence ID" value="KAF7721638.1"/>
    <property type="molecule type" value="Genomic_DNA"/>
</dbReference>